<sequence>MPRKNGGPGHKQLQHFNTAFLAKACWRCLKEPDSLWVKVMIAKYVQGGDVLRAAIKPGISRTWRNILSTLEMVKEGIRWMIGDGKLVNFWLDRWVSMKPVIEELNVDSHGANLDMMVAEVMDDNGAWNREIIDLLVSPAIGKQILGYPLSRSHDLITWGYTKNGCFNPATTIVQEMQI</sequence>
<reference evidence="1" key="1">
    <citation type="journal article" date="2023" name="Science">
        <title>Elucidation of the pathway for biosynthesis of saponin adjuvants from the soapbark tree.</title>
        <authorList>
            <person name="Reed J."/>
            <person name="Orme A."/>
            <person name="El-Demerdash A."/>
            <person name="Owen C."/>
            <person name="Martin L.B.B."/>
            <person name="Misra R.C."/>
            <person name="Kikuchi S."/>
            <person name="Rejzek M."/>
            <person name="Martin A.C."/>
            <person name="Harkess A."/>
            <person name="Leebens-Mack J."/>
            <person name="Louveau T."/>
            <person name="Stephenson M.J."/>
            <person name="Osbourn A."/>
        </authorList>
    </citation>
    <scope>NUCLEOTIDE SEQUENCE</scope>
    <source>
        <strain evidence="1">S10</strain>
    </source>
</reference>
<organism evidence="1 2">
    <name type="scientific">Quillaja saponaria</name>
    <name type="common">Soap bark tree</name>
    <dbReference type="NCBI Taxonomy" id="32244"/>
    <lineage>
        <taxon>Eukaryota</taxon>
        <taxon>Viridiplantae</taxon>
        <taxon>Streptophyta</taxon>
        <taxon>Embryophyta</taxon>
        <taxon>Tracheophyta</taxon>
        <taxon>Spermatophyta</taxon>
        <taxon>Magnoliopsida</taxon>
        <taxon>eudicotyledons</taxon>
        <taxon>Gunneridae</taxon>
        <taxon>Pentapetalae</taxon>
        <taxon>rosids</taxon>
        <taxon>fabids</taxon>
        <taxon>Fabales</taxon>
        <taxon>Quillajaceae</taxon>
        <taxon>Quillaja</taxon>
    </lineage>
</organism>
<proteinExistence type="predicted"/>
<comment type="caution">
    <text evidence="1">The sequence shown here is derived from an EMBL/GenBank/DDBJ whole genome shotgun (WGS) entry which is preliminary data.</text>
</comment>
<dbReference type="Proteomes" id="UP001163823">
    <property type="component" value="Chromosome 9"/>
</dbReference>
<dbReference type="KEGG" id="qsa:O6P43_023440"/>
<keyword evidence="2" id="KW-1185">Reference proteome</keyword>
<name>A0AAD7LHB2_QUISA</name>
<dbReference type="EMBL" id="JARAOO010000009">
    <property type="protein sequence ID" value="KAJ7957100.1"/>
    <property type="molecule type" value="Genomic_DNA"/>
</dbReference>
<dbReference type="AlphaFoldDB" id="A0AAD7LHB2"/>
<evidence type="ECO:0000313" key="1">
    <source>
        <dbReference type="EMBL" id="KAJ7957100.1"/>
    </source>
</evidence>
<evidence type="ECO:0000313" key="2">
    <source>
        <dbReference type="Proteomes" id="UP001163823"/>
    </source>
</evidence>
<gene>
    <name evidence="1" type="ORF">O6P43_023440</name>
</gene>
<protein>
    <submittedName>
        <fullName evidence="1">Ribonuclease H</fullName>
    </submittedName>
</protein>
<accession>A0AAD7LHB2</accession>